<proteinExistence type="predicted"/>
<evidence type="ECO:0000259" key="8">
    <source>
        <dbReference type="Pfam" id="PF12704"/>
    </source>
</evidence>
<feature type="transmembrane region" description="Helical" evidence="6">
    <location>
        <begin position="31"/>
        <end position="49"/>
    </location>
</feature>
<keyword evidence="10" id="KW-1185">Reference proteome</keyword>
<feature type="domain" description="ABC3 transporter permease C-terminal" evidence="7">
    <location>
        <begin position="311"/>
        <end position="430"/>
    </location>
</feature>
<feature type="transmembrane region" description="Helical" evidence="6">
    <location>
        <begin position="70"/>
        <end position="90"/>
    </location>
</feature>
<dbReference type="InterPro" id="IPR050250">
    <property type="entry name" value="Macrolide_Exporter_MacB"/>
</dbReference>
<organism evidence="9 10">
    <name type="scientific">Steroidobacter agaridevorans</name>
    <dbReference type="NCBI Taxonomy" id="2695856"/>
    <lineage>
        <taxon>Bacteria</taxon>
        <taxon>Pseudomonadati</taxon>
        <taxon>Pseudomonadota</taxon>
        <taxon>Gammaproteobacteria</taxon>
        <taxon>Steroidobacterales</taxon>
        <taxon>Steroidobacteraceae</taxon>
        <taxon>Steroidobacter</taxon>
    </lineage>
</organism>
<dbReference type="GO" id="GO:0022857">
    <property type="term" value="F:transmembrane transporter activity"/>
    <property type="evidence" value="ECO:0007669"/>
    <property type="project" value="TreeGrafter"/>
</dbReference>
<sequence length="438" mass="45827">MTAMRRLGFVLATSLISAILVALLITSPIWLLLTCLGLFAVWMVLSRAGQQTWSVAQVGIATIPARPGSAAVIVVGIAGVVGVMVALLAMGEGFEATLRQTGTADTAIVLQSGARAETSSTLNHEAVAVAMQAPQVLRNAQNQPIASPELLIVASLPKQDGVNVNVSIRGIGPGAWELRPNAKIIAGRRFEPGLRELLVGQGIRGTVGGIDVGSSLTLSGQSWTVVGIFDSGDAYNSEFWADTPVVASAFRRQTDVTSVVVRLTDPAAFDAFKAGLTSDPRLKIDVTTTQQYYSQQSEGLRKMARTLGLTVGAIMAVGALFGALNSMYAAVAGRARETATLRAIGFRRAPVIVSVLIETMLLAVPGGLLGAAITWAIFDGYTASTRGMNASQIVFAFDVSPMLLLTGLKWALAIGLIGGLFPALRAARMPVATGLREL</sequence>
<accession>A0A829YKY6</accession>
<keyword evidence="3 6" id="KW-0812">Transmembrane</keyword>
<keyword evidence="4 6" id="KW-1133">Transmembrane helix</keyword>
<evidence type="ECO:0000256" key="2">
    <source>
        <dbReference type="ARBA" id="ARBA00022475"/>
    </source>
</evidence>
<dbReference type="GO" id="GO:0005886">
    <property type="term" value="C:plasma membrane"/>
    <property type="evidence" value="ECO:0007669"/>
    <property type="project" value="UniProtKB-SubCell"/>
</dbReference>
<evidence type="ECO:0000313" key="10">
    <source>
        <dbReference type="Proteomes" id="UP000445000"/>
    </source>
</evidence>
<feature type="transmembrane region" description="Helical" evidence="6">
    <location>
        <begin position="410"/>
        <end position="427"/>
    </location>
</feature>
<evidence type="ECO:0000256" key="1">
    <source>
        <dbReference type="ARBA" id="ARBA00004651"/>
    </source>
</evidence>
<dbReference type="Pfam" id="PF12704">
    <property type="entry name" value="MacB_PCD"/>
    <property type="match status" value="1"/>
</dbReference>
<comment type="caution">
    <text evidence="9">The sequence shown here is derived from an EMBL/GenBank/DDBJ whole genome shotgun (WGS) entry which is preliminary data.</text>
</comment>
<dbReference type="Proteomes" id="UP000445000">
    <property type="component" value="Unassembled WGS sequence"/>
</dbReference>
<feature type="transmembrane region" description="Helical" evidence="6">
    <location>
        <begin position="7"/>
        <end position="25"/>
    </location>
</feature>
<evidence type="ECO:0000256" key="3">
    <source>
        <dbReference type="ARBA" id="ARBA00022692"/>
    </source>
</evidence>
<dbReference type="InterPro" id="IPR003838">
    <property type="entry name" value="ABC3_permease_C"/>
</dbReference>
<keyword evidence="5 6" id="KW-0472">Membrane</keyword>
<dbReference type="AlphaFoldDB" id="A0A829YKY6"/>
<reference evidence="10" key="1">
    <citation type="submission" date="2020-01" db="EMBL/GenBank/DDBJ databases">
        <title>'Steroidobacter agaridevorans' sp. nov., agar-degrading bacteria isolated from rhizosphere soils.</title>
        <authorList>
            <person name="Ikenaga M."/>
            <person name="Kataoka M."/>
            <person name="Murouchi A."/>
            <person name="Katsuragi S."/>
            <person name="Sakai M."/>
        </authorList>
    </citation>
    <scope>NUCLEOTIDE SEQUENCE [LARGE SCALE GENOMIC DNA]</scope>
    <source>
        <strain evidence="10">YU21-B</strain>
    </source>
</reference>
<protein>
    <submittedName>
        <fullName evidence="9">Membrane protein</fullName>
    </submittedName>
</protein>
<evidence type="ECO:0000256" key="6">
    <source>
        <dbReference type="SAM" id="Phobius"/>
    </source>
</evidence>
<feature type="transmembrane region" description="Helical" evidence="6">
    <location>
        <begin position="307"/>
        <end position="331"/>
    </location>
</feature>
<dbReference type="PANTHER" id="PTHR30572">
    <property type="entry name" value="MEMBRANE COMPONENT OF TRANSPORTER-RELATED"/>
    <property type="match status" value="1"/>
</dbReference>
<evidence type="ECO:0000313" key="9">
    <source>
        <dbReference type="EMBL" id="GFE83418.1"/>
    </source>
</evidence>
<feature type="transmembrane region" description="Helical" evidence="6">
    <location>
        <begin position="351"/>
        <end position="378"/>
    </location>
</feature>
<keyword evidence="2" id="KW-1003">Cell membrane</keyword>
<evidence type="ECO:0000256" key="4">
    <source>
        <dbReference type="ARBA" id="ARBA00022989"/>
    </source>
</evidence>
<dbReference type="Pfam" id="PF02687">
    <property type="entry name" value="FtsX"/>
    <property type="match status" value="1"/>
</dbReference>
<evidence type="ECO:0000259" key="7">
    <source>
        <dbReference type="Pfam" id="PF02687"/>
    </source>
</evidence>
<dbReference type="InterPro" id="IPR025857">
    <property type="entry name" value="MacB_PCD"/>
</dbReference>
<name>A0A829YKY6_9GAMM</name>
<gene>
    <name evidence="9" type="ORF">GCM10011487_54180</name>
</gene>
<evidence type="ECO:0000256" key="5">
    <source>
        <dbReference type="ARBA" id="ARBA00023136"/>
    </source>
</evidence>
<feature type="domain" description="MacB-like periplasmic core" evidence="8">
    <location>
        <begin position="71"/>
        <end position="277"/>
    </location>
</feature>
<comment type="subcellular location">
    <subcellularLocation>
        <location evidence="1">Cell membrane</location>
        <topology evidence="1">Multi-pass membrane protein</topology>
    </subcellularLocation>
</comment>
<dbReference type="PANTHER" id="PTHR30572:SF15">
    <property type="entry name" value="ABC TRANSPORTER PERMEASE"/>
    <property type="match status" value="1"/>
</dbReference>
<dbReference type="EMBL" id="BLJN01000006">
    <property type="protein sequence ID" value="GFE83418.1"/>
    <property type="molecule type" value="Genomic_DNA"/>
</dbReference>